<evidence type="ECO:0000313" key="1">
    <source>
        <dbReference type="EMBL" id="ASW01390.1"/>
    </source>
</evidence>
<protein>
    <submittedName>
        <fullName evidence="1">Uncharacterized protein</fullName>
    </submittedName>
</protein>
<dbReference type="Proteomes" id="UP000215158">
    <property type="component" value="Chromosome 2"/>
</dbReference>
<proteinExistence type="predicted"/>
<sequence>MVATEQCAWMRPPSSLTEVCAIVDPTTEIFVAPALSNRFADTAQFALLSLKDIESLRREWVASVSSNGGRGIHDMTEIEQVLSQLPAQCRLALCTQTVRSLDWIGSVCGHPCRMILSPDSLPDVTCQIEEATRTVQTALCEAVSRRWRDCI</sequence>
<dbReference type="KEGG" id="parb:CJU94_24740"/>
<dbReference type="AlphaFoldDB" id="A0A248VSR9"/>
<accession>A0A248VSR9</accession>
<organism evidence="1 2">
    <name type="scientific">Paraburkholderia aromaticivorans</name>
    <dbReference type="NCBI Taxonomy" id="2026199"/>
    <lineage>
        <taxon>Bacteria</taxon>
        <taxon>Pseudomonadati</taxon>
        <taxon>Pseudomonadota</taxon>
        <taxon>Betaproteobacteria</taxon>
        <taxon>Burkholderiales</taxon>
        <taxon>Burkholderiaceae</taxon>
        <taxon>Paraburkholderia</taxon>
    </lineage>
</organism>
<gene>
    <name evidence="1" type="ORF">CJU94_24740</name>
</gene>
<evidence type="ECO:0000313" key="2">
    <source>
        <dbReference type="Proteomes" id="UP000215158"/>
    </source>
</evidence>
<reference evidence="1 2" key="1">
    <citation type="submission" date="2017-08" db="EMBL/GenBank/DDBJ databases">
        <title>Identification and genetic characteristics of simultaneous BTEX- and naphthalene-degrading Paraburkholderia sp. BN5 isolated from petroleum-contaminated soil.</title>
        <authorList>
            <person name="Lee Y."/>
            <person name="Jeon C.O."/>
        </authorList>
    </citation>
    <scope>NUCLEOTIDE SEQUENCE [LARGE SCALE GENOMIC DNA]</scope>
    <source>
        <strain evidence="1 2">BN5</strain>
    </source>
</reference>
<keyword evidence="2" id="KW-1185">Reference proteome</keyword>
<dbReference type="EMBL" id="CP022990">
    <property type="protein sequence ID" value="ASW01390.1"/>
    <property type="molecule type" value="Genomic_DNA"/>
</dbReference>
<name>A0A248VSR9_9BURK</name>